<dbReference type="AlphaFoldDB" id="A0A5N6GU05"/>
<sequence length="270" mass="29534">MRVSITLLISTFVISAYAAGTPPPPFVNARPLSPPRDICRCDDGSNRYDQVAGEWTQMCCMQQHGSLMTKSGVQVCQHFKDKKALGDFKTCCQSAAQTNTEYRDFEALCQVMMSVKLFWRGVVLTTSENTTNHMRLGLCRLWRLWFGDHLRATASSAALASVIVQISEAAVRPALSVVNMVSACDQVTHVAPTSLAHRARYAVLEGAILKAAIAVTTVATVVLEATVERTGGSYTGCFRYALELALQLNMTAQRRWMDGGPSLGANFFIN</sequence>
<dbReference type="EMBL" id="ML734624">
    <property type="protein sequence ID" value="KAB8244609.1"/>
    <property type="molecule type" value="Genomic_DNA"/>
</dbReference>
<keyword evidence="1" id="KW-0732">Signal</keyword>
<proteinExistence type="predicted"/>
<feature type="signal peptide" evidence="1">
    <location>
        <begin position="1"/>
        <end position="18"/>
    </location>
</feature>
<reference evidence="2" key="1">
    <citation type="submission" date="2019-04" db="EMBL/GenBank/DDBJ databases">
        <title>Friends and foes A comparative genomics study of 23 Aspergillus species from section Flavi.</title>
        <authorList>
            <consortium name="DOE Joint Genome Institute"/>
            <person name="Kjaerbolling I."/>
            <person name="Vesth T."/>
            <person name="Frisvad J.C."/>
            <person name="Nybo J.L."/>
            <person name="Theobald S."/>
            <person name="Kildgaard S."/>
            <person name="Isbrandt T."/>
            <person name="Kuo A."/>
            <person name="Sato A."/>
            <person name="Lyhne E.K."/>
            <person name="Kogle M.E."/>
            <person name="Wiebenga A."/>
            <person name="Kun R.S."/>
            <person name="Lubbers R.J."/>
            <person name="Makela M.R."/>
            <person name="Barry K."/>
            <person name="Chovatia M."/>
            <person name="Clum A."/>
            <person name="Daum C."/>
            <person name="Haridas S."/>
            <person name="He G."/>
            <person name="LaButti K."/>
            <person name="Lipzen A."/>
            <person name="Mondo S."/>
            <person name="Riley R."/>
            <person name="Salamov A."/>
            <person name="Simmons B.A."/>
            <person name="Magnuson J.K."/>
            <person name="Henrissat B."/>
            <person name="Mortensen U.H."/>
            <person name="Larsen T.O."/>
            <person name="Devries R.P."/>
            <person name="Grigoriev I.V."/>
            <person name="Machida M."/>
            <person name="Baker S.E."/>
            <person name="Andersen M.R."/>
        </authorList>
    </citation>
    <scope>NUCLEOTIDE SEQUENCE [LARGE SCALE GENOMIC DNA]</scope>
    <source>
        <strain evidence="2">CBS 121.62</strain>
    </source>
</reference>
<organism evidence="2">
    <name type="scientific">Aspergillus flavus</name>
    <dbReference type="NCBI Taxonomy" id="5059"/>
    <lineage>
        <taxon>Eukaryota</taxon>
        <taxon>Fungi</taxon>
        <taxon>Dikarya</taxon>
        <taxon>Ascomycota</taxon>
        <taxon>Pezizomycotina</taxon>
        <taxon>Eurotiomycetes</taxon>
        <taxon>Eurotiomycetidae</taxon>
        <taxon>Eurotiales</taxon>
        <taxon>Aspergillaceae</taxon>
        <taxon>Aspergillus</taxon>
        <taxon>Aspergillus subgen. Circumdati</taxon>
    </lineage>
</organism>
<dbReference type="VEuPathDB" id="FungiDB:AFLA_012124"/>
<name>A0A5N6GU05_ASPFL</name>
<protein>
    <recommendedName>
        <fullName evidence="3">Extracellular membrane protein CFEM domain-containing protein</fullName>
    </recommendedName>
</protein>
<evidence type="ECO:0000313" key="2">
    <source>
        <dbReference type="EMBL" id="KAB8244609.1"/>
    </source>
</evidence>
<accession>A0A5N6GU05</accession>
<gene>
    <name evidence="2" type="ORF">BDV35DRAFT_406626</name>
</gene>
<evidence type="ECO:0008006" key="3">
    <source>
        <dbReference type="Google" id="ProtNLM"/>
    </source>
</evidence>
<feature type="chain" id="PRO_5024910083" description="Extracellular membrane protein CFEM domain-containing protein" evidence="1">
    <location>
        <begin position="19"/>
        <end position="270"/>
    </location>
</feature>
<evidence type="ECO:0000256" key="1">
    <source>
        <dbReference type="SAM" id="SignalP"/>
    </source>
</evidence>
<dbReference type="Proteomes" id="UP000325434">
    <property type="component" value="Unassembled WGS sequence"/>
</dbReference>
<dbReference type="VEuPathDB" id="FungiDB:F9C07_2224800"/>